<comment type="subcellular location">
    <subcellularLocation>
        <location evidence="1">Cell membrane</location>
        <topology evidence="1">Multi-pass membrane protein</topology>
    </subcellularLocation>
</comment>
<evidence type="ECO:0000256" key="5">
    <source>
        <dbReference type="ARBA" id="ARBA00022989"/>
    </source>
</evidence>
<dbReference type="InterPro" id="IPR011014">
    <property type="entry name" value="MscS_channel_TM-2"/>
</dbReference>
<dbReference type="InterPro" id="IPR052702">
    <property type="entry name" value="MscS-like_channel"/>
</dbReference>
<dbReference type="OrthoDB" id="9809206at2"/>
<evidence type="ECO:0000256" key="6">
    <source>
        <dbReference type="ARBA" id="ARBA00023136"/>
    </source>
</evidence>
<evidence type="ECO:0000256" key="8">
    <source>
        <dbReference type="SAM" id="SignalP"/>
    </source>
</evidence>
<feature type="transmembrane region" description="Helical" evidence="7">
    <location>
        <begin position="612"/>
        <end position="639"/>
    </location>
</feature>
<evidence type="ECO:0000256" key="1">
    <source>
        <dbReference type="ARBA" id="ARBA00004651"/>
    </source>
</evidence>
<dbReference type="Gene3D" id="1.10.287.1260">
    <property type="match status" value="1"/>
</dbReference>
<evidence type="ECO:0000259" key="10">
    <source>
        <dbReference type="Pfam" id="PF21082"/>
    </source>
</evidence>
<dbReference type="Gene3D" id="2.30.30.60">
    <property type="match status" value="1"/>
</dbReference>
<feature type="transmembrane region" description="Helical" evidence="7">
    <location>
        <begin position="356"/>
        <end position="376"/>
    </location>
</feature>
<sequence>MTSKKILLLNIKIALFIALNSLFLAMPAIAQDSAAVKTDSALTIPDTLLFKIQKAQAAITEINATNKRGFGIENIQNGLKEVRADVAPVKKDIDAARKVLDTKSLLSYNLILKDALTRLTGWRNTLSKYNANLQGLSDQVIELGNDSVLMVTAKDTTEKRLYTAQLNEIKVRLQTAGKVTTARLDTVSRLLADVSATYLTVTDLQTAIAERLQQSGKSALGRESPYIWAAPVSSEPGSSISDLIGSAIDGQGKILGYFISSTWDNRILLLLIGIGFYVWVYRNFKKAQKPDLRQVLGQLTFNYIRPYPVLATIIIMLNLTPLFEPDSPSMYIELTQLMLLFAVTVHFWKTLSKSDINYWLMIVGLYITVIITNAVVHDAIWMRLWLILLNAASLYIGYYFYKKLLKANVAKRLAKPILLIFLTLNVFSILFNVFGRISLAKVFSATAIIGLTQVIGLAAFIQVISDALELQIKVSSCSNGLFARLNIASTRASFRRILSVVAVILWLLVFMINLSIAGGVFALVQQVLSKERTFGSVHFSLNNVLFFAVIIYLANMLQKHVGILFGESAVKFEDKTEHKGSKLALIRLIIVVVGVLLAVTASGIPLDKLTVVLGALSVGIGLGMQNIVNNFVSGIILIFEKPFRIGDYVELADKKGKVQDIGIRSSKMLTPQGSEVIIPNGDLLSGRLVNWTLSNDFLKTEVLFKVPADTDLDALNKVIEDEVRKSANILKNLPPEILINTIAADSVELKVIVWITDIYSEAGFKNEFLRRLLPKLKEMQVKIL</sequence>
<keyword evidence="8" id="KW-0732">Signal</keyword>
<keyword evidence="5 7" id="KW-1133">Transmembrane helix</keyword>
<dbReference type="InterPro" id="IPR006685">
    <property type="entry name" value="MscS_channel_2nd"/>
</dbReference>
<dbReference type="SUPFAM" id="SSF50182">
    <property type="entry name" value="Sm-like ribonucleoproteins"/>
    <property type="match status" value="1"/>
</dbReference>
<evidence type="ECO:0000256" key="7">
    <source>
        <dbReference type="SAM" id="Phobius"/>
    </source>
</evidence>
<evidence type="ECO:0000259" key="11">
    <source>
        <dbReference type="Pfam" id="PF21088"/>
    </source>
</evidence>
<dbReference type="GO" id="GO:0008381">
    <property type="term" value="F:mechanosensitive monoatomic ion channel activity"/>
    <property type="evidence" value="ECO:0007669"/>
    <property type="project" value="UniProtKB-ARBA"/>
</dbReference>
<feature type="transmembrane region" description="Helical" evidence="7">
    <location>
        <begin position="497"/>
        <end position="524"/>
    </location>
</feature>
<feature type="domain" description="Mechanosensitive ion channel transmembrane helices 2/3" evidence="11">
    <location>
        <begin position="585"/>
        <end position="625"/>
    </location>
</feature>
<feature type="transmembrane region" description="Helical" evidence="7">
    <location>
        <begin position="413"/>
        <end position="434"/>
    </location>
</feature>
<reference evidence="12 13" key="1">
    <citation type="submission" date="2019-12" db="EMBL/GenBank/DDBJ databases">
        <title>Mucilaginibacter sp. HME9299 genome sequencing and assembly.</title>
        <authorList>
            <person name="Kang H."/>
            <person name="Kim H."/>
            <person name="Joh K."/>
        </authorList>
    </citation>
    <scope>NUCLEOTIDE SEQUENCE [LARGE SCALE GENOMIC DNA]</scope>
    <source>
        <strain evidence="12 13">HME9299</strain>
    </source>
</reference>
<dbReference type="InterPro" id="IPR023408">
    <property type="entry name" value="MscS_beta-dom_sf"/>
</dbReference>
<evidence type="ECO:0000259" key="9">
    <source>
        <dbReference type="Pfam" id="PF00924"/>
    </source>
</evidence>
<dbReference type="PANTHER" id="PTHR30347">
    <property type="entry name" value="POTASSIUM CHANNEL RELATED"/>
    <property type="match status" value="1"/>
</dbReference>
<accession>A0A6I4IQP6</accession>
<protein>
    <submittedName>
        <fullName evidence="12">Mechanosensitive ion channel</fullName>
    </submittedName>
</protein>
<feature type="transmembrane region" description="Helical" evidence="7">
    <location>
        <begin position="382"/>
        <end position="401"/>
    </location>
</feature>
<feature type="transmembrane region" description="Helical" evidence="7">
    <location>
        <begin position="440"/>
        <end position="464"/>
    </location>
</feature>
<dbReference type="Pfam" id="PF00924">
    <property type="entry name" value="MS_channel_2nd"/>
    <property type="match status" value="1"/>
</dbReference>
<keyword evidence="13" id="KW-1185">Reference proteome</keyword>
<dbReference type="Pfam" id="PF21088">
    <property type="entry name" value="MS_channel_1st"/>
    <property type="match status" value="1"/>
</dbReference>
<feature type="transmembrane region" description="Helical" evidence="7">
    <location>
        <begin position="304"/>
        <end position="323"/>
    </location>
</feature>
<feature type="transmembrane region" description="Helical" evidence="7">
    <location>
        <begin position="585"/>
        <end position="606"/>
    </location>
</feature>
<evidence type="ECO:0000313" key="13">
    <source>
        <dbReference type="Proteomes" id="UP000434850"/>
    </source>
</evidence>
<dbReference type="Pfam" id="PF21082">
    <property type="entry name" value="MS_channel_3rd"/>
    <property type="match status" value="1"/>
</dbReference>
<keyword evidence="6 7" id="KW-0472">Membrane</keyword>
<dbReference type="Proteomes" id="UP000434850">
    <property type="component" value="Unassembled WGS sequence"/>
</dbReference>
<proteinExistence type="inferred from homology"/>
<organism evidence="12 13">
    <name type="scientific">Mucilaginibacter aquatilis</name>
    <dbReference type="NCBI Taxonomy" id="1517760"/>
    <lineage>
        <taxon>Bacteria</taxon>
        <taxon>Pseudomonadati</taxon>
        <taxon>Bacteroidota</taxon>
        <taxon>Sphingobacteriia</taxon>
        <taxon>Sphingobacteriales</taxon>
        <taxon>Sphingobacteriaceae</taxon>
        <taxon>Mucilaginibacter</taxon>
    </lineage>
</organism>
<feature type="chain" id="PRO_5026117959" evidence="8">
    <location>
        <begin position="31"/>
        <end position="784"/>
    </location>
</feature>
<dbReference type="SUPFAM" id="SSF82861">
    <property type="entry name" value="Mechanosensitive channel protein MscS (YggB), transmembrane region"/>
    <property type="match status" value="1"/>
</dbReference>
<dbReference type="InterPro" id="IPR049142">
    <property type="entry name" value="MS_channel_1st"/>
</dbReference>
<dbReference type="SUPFAM" id="SSF82689">
    <property type="entry name" value="Mechanosensitive channel protein MscS (YggB), C-terminal domain"/>
    <property type="match status" value="1"/>
</dbReference>
<name>A0A6I4IQP6_9SPHI</name>
<dbReference type="PANTHER" id="PTHR30347:SF1">
    <property type="entry name" value="MECHANOSENSITIVE CHANNEL MSCK"/>
    <property type="match status" value="1"/>
</dbReference>
<dbReference type="AlphaFoldDB" id="A0A6I4IQP6"/>
<comment type="similarity">
    <text evidence="2">Belongs to the MscS (TC 1.A.23) family.</text>
</comment>
<gene>
    <name evidence="12" type="ORF">GO816_13080</name>
</gene>
<keyword evidence="3" id="KW-1003">Cell membrane</keyword>
<dbReference type="Gene3D" id="3.30.70.100">
    <property type="match status" value="1"/>
</dbReference>
<evidence type="ECO:0000256" key="2">
    <source>
        <dbReference type="ARBA" id="ARBA00008017"/>
    </source>
</evidence>
<feature type="domain" description="Mechanosensitive ion channel MscS C-terminal" evidence="10">
    <location>
        <begin position="704"/>
        <end position="783"/>
    </location>
</feature>
<dbReference type="RefSeq" id="WP_157542391.1">
    <property type="nucleotide sequence ID" value="NZ_WQLA01000005.1"/>
</dbReference>
<dbReference type="GO" id="GO:0005886">
    <property type="term" value="C:plasma membrane"/>
    <property type="evidence" value="ECO:0007669"/>
    <property type="project" value="UniProtKB-SubCell"/>
</dbReference>
<evidence type="ECO:0000313" key="12">
    <source>
        <dbReference type="EMBL" id="MVN92063.1"/>
    </source>
</evidence>
<feature type="transmembrane region" description="Helical" evidence="7">
    <location>
        <begin position="267"/>
        <end position="284"/>
    </location>
</feature>
<feature type="transmembrane region" description="Helical" evidence="7">
    <location>
        <begin position="544"/>
        <end position="565"/>
    </location>
</feature>
<evidence type="ECO:0000256" key="3">
    <source>
        <dbReference type="ARBA" id="ARBA00022475"/>
    </source>
</evidence>
<dbReference type="EMBL" id="WQLA01000005">
    <property type="protein sequence ID" value="MVN92063.1"/>
    <property type="molecule type" value="Genomic_DNA"/>
</dbReference>
<feature type="signal peptide" evidence="8">
    <location>
        <begin position="1"/>
        <end position="30"/>
    </location>
</feature>
<dbReference type="InterPro" id="IPR011066">
    <property type="entry name" value="MscS_channel_C_sf"/>
</dbReference>
<keyword evidence="4 7" id="KW-0812">Transmembrane</keyword>
<evidence type="ECO:0000256" key="4">
    <source>
        <dbReference type="ARBA" id="ARBA00022692"/>
    </source>
</evidence>
<comment type="caution">
    <text evidence="12">The sequence shown here is derived from an EMBL/GenBank/DDBJ whole genome shotgun (WGS) entry which is preliminary data.</text>
</comment>
<dbReference type="InterPro" id="IPR010920">
    <property type="entry name" value="LSM_dom_sf"/>
</dbReference>
<dbReference type="InterPro" id="IPR049278">
    <property type="entry name" value="MS_channel_C"/>
</dbReference>
<feature type="domain" description="Mechanosensitive ion channel MscS" evidence="9">
    <location>
        <begin position="626"/>
        <end position="692"/>
    </location>
</feature>